<comment type="caution">
    <text evidence="3">The sequence shown here is derived from an EMBL/GenBank/DDBJ whole genome shotgun (WGS) entry which is preliminary data.</text>
</comment>
<gene>
    <name evidence="3" type="ORF">FNJ47_04300</name>
</gene>
<dbReference type="Pfam" id="PF23858">
    <property type="entry name" value="DUF7220"/>
    <property type="match status" value="1"/>
</dbReference>
<evidence type="ECO:0000313" key="3">
    <source>
        <dbReference type="EMBL" id="NEU95070.1"/>
    </source>
</evidence>
<evidence type="ECO:0000313" key="4">
    <source>
        <dbReference type="Proteomes" id="UP000468531"/>
    </source>
</evidence>
<evidence type="ECO:0000256" key="2">
    <source>
        <dbReference type="SAM" id="Phobius"/>
    </source>
</evidence>
<evidence type="ECO:0000256" key="1">
    <source>
        <dbReference type="SAM" id="MobiDB-lite"/>
    </source>
</evidence>
<protein>
    <submittedName>
        <fullName evidence="3">Uncharacterized protein</fullName>
    </submittedName>
</protein>
<dbReference type="EMBL" id="VKHP01000009">
    <property type="protein sequence ID" value="NEU95070.1"/>
    <property type="molecule type" value="Genomic_DNA"/>
</dbReference>
<dbReference type="AlphaFoldDB" id="A0A6P1BBN6"/>
<keyword evidence="2" id="KW-1133">Transmembrane helix</keyword>
<sequence>MKQTKLASLAESAINVLVGFVISLAAQVYFLPLLGVTVSIGQNVAFALIMTAISICRSYLLRRLFEALNIRRPLSPFMQAVIAERFRQIEREGWSTEHDDGYDRGTLGRAGAAFILHAGTESPAVPHEWPWTREWWKPAGYRRDLVRGVALAIAEGERFDRNRNPTGVPARLRRPLAAQEQRQ</sequence>
<organism evidence="3 4">
    <name type="scientific">Bradyrhizobium uaiense</name>
    <dbReference type="NCBI Taxonomy" id="2594946"/>
    <lineage>
        <taxon>Bacteria</taxon>
        <taxon>Pseudomonadati</taxon>
        <taxon>Pseudomonadota</taxon>
        <taxon>Alphaproteobacteria</taxon>
        <taxon>Hyphomicrobiales</taxon>
        <taxon>Nitrobacteraceae</taxon>
        <taxon>Bradyrhizobium</taxon>
    </lineage>
</organism>
<keyword evidence="2" id="KW-0812">Transmembrane</keyword>
<dbReference type="InterPro" id="IPR055644">
    <property type="entry name" value="DUF7220"/>
</dbReference>
<keyword evidence="2" id="KW-0472">Membrane</keyword>
<keyword evidence="4" id="KW-1185">Reference proteome</keyword>
<reference evidence="3 4" key="1">
    <citation type="journal article" date="2020" name="Arch. Microbiol.">
        <title>Bradyrhizobium uaiense sp. nov., a new highly efficient cowpea symbiont.</title>
        <authorList>
            <person name="Cabral Michel D."/>
            <person name="Azarias Guimaraes A."/>
            <person name="Martins da Costa E."/>
            <person name="Soares de Carvalho T."/>
            <person name="Balsanelli E."/>
            <person name="Willems A."/>
            <person name="Maltempi de Souza E."/>
            <person name="de Souza Moreira F.M."/>
        </authorList>
    </citation>
    <scope>NUCLEOTIDE SEQUENCE [LARGE SCALE GENOMIC DNA]</scope>
    <source>
        <strain evidence="3 4">UFLA 03-164</strain>
    </source>
</reference>
<proteinExistence type="predicted"/>
<dbReference type="RefSeq" id="WP_163150946.1">
    <property type="nucleotide sequence ID" value="NZ_VKHP01000009.1"/>
</dbReference>
<feature type="transmembrane region" description="Helical" evidence="2">
    <location>
        <begin position="40"/>
        <end position="61"/>
    </location>
</feature>
<accession>A0A6P1BBN6</accession>
<feature type="region of interest" description="Disordered" evidence="1">
    <location>
        <begin position="160"/>
        <end position="183"/>
    </location>
</feature>
<dbReference type="Proteomes" id="UP000468531">
    <property type="component" value="Unassembled WGS sequence"/>
</dbReference>
<name>A0A6P1BBN6_9BRAD</name>
<feature type="transmembrane region" description="Helical" evidence="2">
    <location>
        <begin position="12"/>
        <end position="34"/>
    </location>
</feature>